<reference evidence="1 2" key="1">
    <citation type="submission" date="2018-06" db="EMBL/GenBank/DDBJ databases">
        <authorList>
            <person name="Strepis N."/>
        </authorList>
    </citation>
    <scope>NUCLEOTIDE SEQUENCE [LARGE SCALE GENOMIC DNA]</scope>
    <source>
        <strain evidence="1">LUCI</strain>
    </source>
</reference>
<dbReference type="InterPro" id="IPR014958">
    <property type="entry name" value="DGC"/>
</dbReference>
<name>A0A498R4S9_9FIRM</name>
<protein>
    <submittedName>
        <fullName evidence="1">Dgc</fullName>
    </submittedName>
</protein>
<dbReference type="OrthoDB" id="1778230at2"/>
<organism evidence="1 2">
    <name type="scientific">Lucifera butyrica</name>
    <dbReference type="NCBI Taxonomy" id="1351585"/>
    <lineage>
        <taxon>Bacteria</taxon>
        <taxon>Bacillati</taxon>
        <taxon>Bacillota</taxon>
        <taxon>Negativicutes</taxon>
        <taxon>Veillonellales</taxon>
        <taxon>Veillonellaceae</taxon>
        <taxon>Lucifera</taxon>
    </lineage>
</organism>
<dbReference type="Pfam" id="PF08859">
    <property type="entry name" value="DGC"/>
    <property type="match status" value="1"/>
</dbReference>
<dbReference type="Proteomes" id="UP000277811">
    <property type="component" value="Unassembled WGS sequence"/>
</dbReference>
<proteinExistence type="predicted"/>
<dbReference type="AlphaFoldDB" id="A0A498R4S9"/>
<dbReference type="EMBL" id="UPPP01000064">
    <property type="protein sequence ID" value="VBB06451.1"/>
    <property type="molecule type" value="Genomic_DNA"/>
</dbReference>
<gene>
    <name evidence="1" type="ORF">LUCI_1683</name>
</gene>
<evidence type="ECO:0000313" key="2">
    <source>
        <dbReference type="Proteomes" id="UP000277811"/>
    </source>
</evidence>
<keyword evidence="2" id="KW-1185">Reference proteome</keyword>
<evidence type="ECO:0000313" key="1">
    <source>
        <dbReference type="EMBL" id="VBB06451.1"/>
    </source>
</evidence>
<accession>A0A498R4S9</accession>
<sequence>MMDAKELKIGVVSCSGEDCLGGTVSRLATRKMIDELRPDNTVTICLPLFLAGGQEERMFAKEFPTIAVDGCDKACARRATEKYSGKVSGAILVSDLIGGEVAEKAALSTRDLTSEHQSMVDNVAAEIVRQFDAILDASCQEQSKNTPSSCGCGCSYKC</sequence>